<dbReference type="PROSITE" id="PS00134">
    <property type="entry name" value="TRYPSIN_HIS"/>
    <property type="match status" value="1"/>
</dbReference>
<feature type="region of interest" description="Disordered" evidence="6">
    <location>
        <begin position="33"/>
        <end position="58"/>
    </location>
</feature>
<reference evidence="9" key="1">
    <citation type="submission" date="2020-06" db="EMBL/GenBank/DDBJ databases">
        <authorList>
            <consortium name="Plant Systems Biology data submission"/>
        </authorList>
    </citation>
    <scope>NUCLEOTIDE SEQUENCE</scope>
    <source>
        <strain evidence="9">D6</strain>
    </source>
</reference>
<evidence type="ECO:0000256" key="4">
    <source>
        <dbReference type="ARBA" id="ARBA00023180"/>
    </source>
</evidence>
<dbReference type="PRINTS" id="PR00722">
    <property type="entry name" value="CHYMOTRYPSIN"/>
</dbReference>
<protein>
    <submittedName>
        <fullName evidence="9">Kallikrein 1-related peptidase</fullName>
    </submittedName>
</protein>
<proteinExistence type="inferred from homology"/>
<keyword evidence="5" id="KW-0378">Hydrolase</keyword>
<evidence type="ECO:0000256" key="3">
    <source>
        <dbReference type="ARBA" id="ARBA00023157"/>
    </source>
</evidence>
<gene>
    <name evidence="9" type="ORF">SEMRO_108_G054250.1</name>
</gene>
<keyword evidence="2" id="KW-0843">Virulence</keyword>
<dbReference type="InterPro" id="IPR033116">
    <property type="entry name" value="TRYPSIN_SER"/>
</dbReference>
<dbReference type="GO" id="GO:0006508">
    <property type="term" value="P:proteolysis"/>
    <property type="evidence" value="ECO:0007669"/>
    <property type="project" value="UniProtKB-KW"/>
</dbReference>
<feature type="domain" description="Peptidase S1" evidence="8">
    <location>
        <begin position="69"/>
        <end position="300"/>
    </location>
</feature>
<comment type="similarity">
    <text evidence="1">Belongs to the peptidase S1 family.</text>
</comment>
<dbReference type="PROSITE" id="PS50240">
    <property type="entry name" value="TRYPSIN_DOM"/>
    <property type="match status" value="1"/>
</dbReference>
<evidence type="ECO:0000313" key="10">
    <source>
        <dbReference type="Proteomes" id="UP001153069"/>
    </source>
</evidence>
<name>A0A9N8DIZ1_9STRA</name>
<feature type="signal peptide" evidence="7">
    <location>
        <begin position="1"/>
        <end position="23"/>
    </location>
</feature>
<dbReference type="Pfam" id="PF00089">
    <property type="entry name" value="Trypsin"/>
    <property type="match status" value="1"/>
</dbReference>
<dbReference type="PANTHER" id="PTHR24276:SF98">
    <property type="entry name" value="FI18310P1-RELATED"/>
    <property type="match status" value="1"/>
</dbReference>
<dbReference type="Proteomes" id="UP001153069">
    <property type="component" value="Unassembled WGS sequence"/>
</dbReference>
<keyword evidence="4" id="KW-0325">Glycoprotein</keyword>
<dbReference type="SMART" id="SM00020">
    <property type="entry name" value="Tryp_SPc"/>
    <property type="match status" value="1"/>
</dbReference>
<dbReference type="AlphaFoldDB" id="A0A9N8DIZ1"/>
<evidence type="ECO:0000256" key="5">
    <source>
        <dbReference type="RuleBase" id="RU363034"/>
    </source>
</evidence>
<feature type="chain" id="PRO_5040514954" evidence="7">
    <location>
        <begin position="24"/>
        <end position="606"/>
    </location>
</feature>
<evidence type="ECO:0000313" key="9">
    <source>
        <dbReference type="EMBL" id="CAB9501425.1"/>
    </source>
</evidence>
<evidence type="ECO:0000256" key="7">
    <source>
        <dbReference type="SAM" id="SignalP"/>
    </source>
</evidence>
<keyword evidence="7" id="KW-0732">Signal</keyword>
<dbReference type="InterPro" id="IPR018114">
    <property type="entry name" value="TRYPSIN_HIS"/>
</dbReference>
<dbReference type="InterPro" id="IPR001314">
    <property type="entry name" value="Peptidase_S1A"/>
</dbReference>
<dbReference type="PANTHER" id="PTHR24276">
    <property type="entry name" value="POLYSERASE-RELATED"/>
    <property type="match status" value="1"/>
</dbReference>
<evidence type="ECO:0000256" key="1">
    <source>
        <dbReference type="ARBA" id="ARBA00007664"/>
    </source>
</evidence>
<organism evidence="9 10">
    <name type="scientific">Seminavis robusta</name>
    <dbReference type="NCBI Taxonomy" id="568900"/>
    <lineage>
        <taxon>Eukaryota</taxon>
        <taxon>Sar</taxon>
        <taxon>Stramenopiles</taxon>
        <taxon>Ochrophyta</taxon>
        <taxon>Bacillariophyta</taxon>
        <taxon>Bacillariophyceae</taxon>
        <taxon>Bacillariophycidae</taxon>
        <taxon>Naviculales</taxon>
        <taxon>Naviculaceae</taxon>
        <taxon>Seminavis</taxon>
    </lineage>
</organism>
<keyword evidence="5" id="KW-0645">Protease</keyword>
<dbReference type="InterPro" id="IPR009003">
    <property type="entry name" value="Peptidase_S1_PA"/>
</dbReference>
<dbReference type="Gene3D" id="2.40.10.10">
    <property type="entry name" value="Trypsin-like serine proteases"/>
    <property type="match status" value="1"/>
</dbReference>
<evidence type="ECO:0000256" key="2">
    <source>
        <dbReference type="ARBA" id="ARBA00023026"/>
    </source>
</evidence>
<keyword evidence="10" id="KW-1185">Reference proteome</keyword>
<evidence type="ECO:0000259" key="8">
    <source>
        <dbReference type="PROSITE" id="PS50240"/>
    </source>
</evidence>
<dbReference type="InterPro" id="IPR001254">
    <property type="entry name" value="Trypsin_dom"/>
</dbReference>
<accession>A0A9N8DIZ1</accession>
<evidence type="ECO:0000256" key="6">
    <source>
        <dbReference type="SAM" id="MobiDB-lite"/>
    </source>
</evidence>
<dbReference type="InterPro" id="IPR043504">
    <property type="entry name" value="Peptidase_S1_PA_chymotrypsin"/>
</dbReference>
<keyword evidence="5" id="KW-0720">Serine protease</keyword>
<dbReference type="OrthoDB" id="46524at2759"/>
<dbReference type="GO" id="GO:0004252">
    <property type="term" value="F:serine-type endopeptidase activity"/>
    <property type="evidence" value="ECO:0007669"/>
    <property type="project" value="InterPro"/>
</dbReference>
<comment type="caution">
    <text evidence="9">The sequence shown here is derived from an EMBL/GenBank/DDBJ whole genome shotgun (WGS) entry which is preliminary data.</text>
</comment>
<dbReference type="InterPro" id="IPR050430">
    <property type="entry name" value="Peptidase_S1"/>
</dbReference>
<dbReference type="EMBL" id="CAICTM010000107">
    <property type="protein sequence ID" value="CAB9501425.1"/>
    <property type="molecule type" value="Genomic_DNA"/>
</dbReference>
<keyword evidence="3" id="KW-1015">Disulfide bond</keyword>
<dbReference type="PROSITE" id="PS00135">
    <property type="entry name" value="TRYPSIN_SER"/>
    <property type="match status" value="1"/>
</dbReference>
<sequence length="606" mass="66313">MTTMRPSLAALLLLLLPLLSCYAETVGLESVKKRENGPIPPNTQRAPSREQPAKNKGLPKALASGTQYIIGGEVVTSRSEYPYFVQLPGCGAFLIHDDIALSAAHCDVVIQPLNTRVLVNGIEVDTGIQRTVDRSLQHPLYDGWRSDYDYLVLKLDSSALVDASGNPTGAAKAELNAEREIPAPGDTLTAIGYGRYDNDSYEGSDVLLDVDFEYIDDDTCTERWGPDYFVRDVMFCAGVLEGGGKGSCNGDSGGPVLDQNTGTIVGITSYGSGKECASASRPNVYARVSGASTWIRNTLCELTDYPPDYCDGDGGPTVPDPGPGDVSIYFDLDGKANETGFSFTHDDSGYVYAYATFNESMNNQEYSISLQDLPVGNYTLAVNDAAGDGFCDYFSGAGCQGAFAVVDDNSESNFPVYINDNFYYYYIGVKLEIDNDGVLEYRYETYWPGSSFEPADNYPQLYDELWPGPHPTEPSSVYINLKHDDFPGETRWHLYQHSGGHTWSTVTSYDGGTDAPFNELVSVELKDLESPGWYHFSIEDSRGDGICCYYRRGWVAITAVLEVTEKPGMVWGNNGEFGDGTEIFFHLDENGMVSEFSAQRPSAARL</sequence>
<dbReference type="CDD" id="cd00190">
    <property type="entry name" value="Tryp_SPc"/>
    <property type="match status" value="1"/>
</dbReference>
<dbReference type="SUPFAM" id="SSF50494">
    <property type="entry name" value="Trypsin-like serine proteases"/>
    <property type="match status" value="1"/>
</dbReference>